<name>A0A1V1PFI3_9BACT</name>
<gene>
    <name evidence="2" type="ORF">OMM_00796</name>
</gene>
<comment type="caution">
    <text evidence="2">The sequence shown here is derived from an EMBL/GenBank/DDBJ whole genome shotgun (WGS) entry which is preliminary data.</text>
</comment>
<dbReference type="CDD" id="cd04179">
    <property type="entry name" value="DPM_DPG-synthase_like"/>
    <property type="match status" value="1"/>
</dbReference>
<dbReference type="PANTHER" id="PTHR48090:SF7">
    <property type="entry name" value="RFBJ PROTEIN"/>
    <property type="match status" value="1"/>
</dbReference>
<dbReference type="InterPro" id="IPR001173">
    <property type="entry name" value="Glyco_trans_2-like"/>
</dbReference>
<evidence type="ECO:0000313" key="3">
    <source>
        <dbReference type="Proteomes" id="UP000189670"/>
    </source>
</evidence>
<dbReference type="SUPFAM" id="SSF53448">
    <property type="entry name" value="Nucleotide-diphospho-sugar transferases"/>
    <property type="match status" value="1"/>
</dbReference>
<feature type="domain" description="Glycosyltransferase 2-like" evidence="1">
    <location>
        <begin position="10"/>
        <end position="131"/>
    </location>
</feature>
<dbReference type="Pfam" id="PF00535">
    <property type="entry name" value="Glycos_transf_2"/>
    <property type="match status" value="1"/>
</dbReference>
<dbReference type="PANTHER" id="PTHR48090">
    <property type="entry name" value="UNDECAPRENYL-PHOSPHATE 4-DEOXY-4-FORMAMIDO-L-ARABINOSE TRANSFERASE-RELATED"/>
    <property type="match status" value="1"/>
</dbReference>
<dbReference type="Proteomes" id="UP000189670">
    <property type="component" value="Unassembled WGS sequence"/>
</dbReference>
<keyword evidence="2" id="KW-0808">Transferase</keyword>
<reference evidence="3" key="1">
    <citation type="submission" date="2012-11" db="EMBL/GenBank/DDBJ databases">
        <authorList>
            <person name="Lucero-Rivera Y.E."/>
            <person name="Tovar-Ramirez D."/>
        </authorList>
    </citation>
    <scope>NUCLEOTIDE SEQUENCE [LARGE SCALE GENOMIC DNA]</scope>
    <source>
        <strain evidence="3">Araruama</strain>
    </source>
</reference>
<sequence>MTKYKNNKISVIIPTKNEEATIEEIIIKCIPYADEIIVVDGHSIDKTRDIVKNLNIQVILDNKKGKGAAIRHAIKFVSGDIIVFIDADGSHNPEEIPELIEPILNNEADHVSGSRLIGGSSELHGGFDECFRLMGSSFITACINWRFKVKLSESQNGFRAIKTDVIKKLGLTENITTIEQEMIMKTLKNGYRMAEIPTHENKRIAGYSKISLKKVWFRYVYTLIKYLFY</sequence>
<evidence type="ECO:0000259" key="1">
    <source>
        <dbReference type="Pfam" id="PF00535"/>
    </source>
</evidence>
<accession>A0A1V1PFI3</accession>
<organism evidence="2 3">
    <name type="scientific">Candidatus Magnetoglobus multicellularis str. Araruama</name>
    <dbReference type="NCBI Taxonomy" id="890399"/>
    <lineage>
        <taxon>Bacteria</taxon>
        <taxon>Pseudomonadati</taxon>
        <taxon>Thermodesulfobacteriota</taxon>
        <taxon>Desulfobacteria</taxon>
        <taxon>Desulfobacterales</taxon>
        <taxon>Desulfobacteraceae</taxon>
        <taxon>Candidatus Magnetoglobus</taxon>
    </lineage>
</organism>
<protein>
    <submittedName>
        <fullName evidence="2">Glycosyl transferase family 2</fullName>
    </submittedName>
</protein>
<dbReference type="InterPro" id="IPR050256">
    <property type="entry name" value="Glycosyltransferase_2"/>
</dbReference>
<dbReference type="GO" id="GO:0016740">
    <property type="term" value="F:transferase activity"/>
    <property type="evidence" value="ECO:0007669"/>
    <property type="project" value="UniProtKB-KW"/>
</dbReference>
<dbReference type="InterPro" id="IPR029044">
    <property type="entry name" value="Nucleotide-diphossugar_trans"/>
</dbReference>
<dbReference type="EMBL" id="ATBP01000046">
    <property type="protein sequence ID" value="ETR73647.1"/>
    <property type="molecule type" value="Genomic_DNA"/>
</dbReference>
<dbReference type="Gene3D" id="3.90.550.10">
    <property type="entry name" value="Spore Coat Polysaccharide Biosynthesis Protein SpsA, Chain A"/>
    <property type="match status" value="1"/>
</dbReference>
<evidence type="ECO:0000313" key="2">
    <source>
        <dbReference type="EMBL" id="ETR73647.1"/>
    </source>
</evidence>
<proteinExistence type="predicted"/>
<dbReference type="AlphaFoldDB" id="A0A1V1PFI3"/>